<dbReference type="Gene3D" id="3.40.50.150">
    <property type="entry name" value="Vaccinia Virus protein VP39"/>
    <property type="match status" value="1"/>
</dbReference>
<evidence type="ECO:0000313" key="2">
    <source>
        <dbReference type="Proteomes" id="UP000646053"/>
    </source>
</evidence>
<dbReference type="PANTHER" id="PTHR43861">
    <property type="entry name" value="TRANS-ACONITATE 2-METHYLTRANSFERASE-RELATED"/>
    <property type="match status" value="1"/>
</dbReference>
<dbReference type="Proteomes" id="UP000646053">
    <property type="component" value="Unassembled WGS sequence"/>
</dbReference>
<sequence>MATSYELKVKQGERFQFGENWRHFLSVLNDERIAEAENSLKQMLELEDLQGKCFLDIGSGSGLFSLVARRLGASVYSFDYDPSSVECTKKLKQQYFPNDSSWKIEEGSILDAEYLKSLGSFDVVYSWGVLHHTGSMWQALANTSELVAKNGKLFVAIYHDEGRASHYWRAIKRTYTKLPKGLKFLVLFPAFIRLWGPTTVRDFVRGRPFYTWKNYSIGRGMSPWRDVVDWVGGYPYEVAKPEEIFDFYRQRKFALSKLKTGGGCNEFVFEKL</sequence>
<dbReference type="CDD" id="cd02440">
    <property type="entry name" value="AdoMet_MTases"/>
    <property type="match status" value="1"/>
</dbReference>
<organism evidence="1 2">
    <name type="scientific">Myxacorys almedinensis A</name>
    <dbReference type="NCBI Taxonomy" id="2690445"/>
    <lineage>
        <taxon>Bacteria</taxon>
        <taxon>Bacillati</taxon>
        <taxon>Cyanobacteriota</taxon>
        <taxon>Cyanophyceae</taxon>
        <taxon>Leptolyngbyales</taxon>
        <taxon>Leptolyngbyaceae</taxon>
        <taxon>Myxacorys</taxon>
        <taxon>Myxacorys almedinensis</taxon>
    </lineage>
</organism>
<accession>A0A8J7Z9G5</accession>
<protein>
    <submittedName>
        <fullName evidence="1">Methyltransferase domain-containing protein</fullName>
    </submittedName>
</protein>
<dbReference type="RefSeq" id="WP_162423397.1">
    <property type="nucleotide sequence ID" value="NZ_WVIE01000011.1"/>
</dbReference>
<dbReference type="InterPro" id="IPR029063">
    <property type="entry name" value="SAM-dependent_MTases_sf"/>
</dbReference>
<keyword evidence="1" id="KW-0489">Methyltransferase</keyword>
<keyword evidence="1" id="KW-0808">Transferase</keyword>
<evidence type="ECO:0000313" key="1">
    <source>
        <dbReference type="EMBL" id="NDJ17880.1"/>
    </source>
</evidence>
<dbReference type="Pfam" id="PF13489">
    <property type="entry name" value="Methyltransf_23"/>
    <property type="match status" value="1"/>
</dbReference>
<keyword evidence="2" id="KW-1185">Reference proteome</keyword>
<dbReference type="GO" id="GO:0032259">
    <property type="term" value="P:methylation"/>
    <property type="evidence" value="ECO:0007669"/>
    <property type="project" value="UniProtKB-KW"/>
</dbReference>
<reference evidence="1" key="1">
    <citation type="submission" date="2019-12" db="EMBL/GenBank/DDBJ databases">
        <title>High-Quality draft genome sequences of three cyanobacteria isolated from the limestone walls of the Old Cathedral of Coimbra.</title>
        <authorList>
            <person name="Tiago I."/>
            <person name="Soares F."/>
            <person name="Portugal A."/>
        </authorList>
    </citation>
    <scope>NUCLEOTIDE SEQUENCE</scope>
    <source>
        <strain evidence="1">A</strain>
    </source>
</reference>
<gene>
    <name evidence="1" type="ORF">GS601_11340</name>
</gene>
<name>A0A8J7Z9G5_9CYAN</name>
<proteinExistence type="predicted"/>
<dbReference type="EMBL" id="WVIE01000011">
    <property type="protein sequence ID" value="NDJ17880.1"/>
    <property type="molecule type" value="Genomic_DNA"/>
</dbReference>
<dbReference type="GO" id="GO:0008168">
    <property type="term" value="F:methyltransferase activity"/>
    <property type="evidence" value="ECO:0007669"/>
    <property type="project" value="UniProtKB-KW"/>
</dbReference>
<dbReference type="SUPFAM" id="SSF53335">
    <property type="entry name" value="S-adenosyl-L-methionine-dependent methyltransferases"/>
    <property type="match status" value="1"/>
</dbReference>
<dbReference type="AlphaFoldDB" id="A0A8J7Z9G5"/>
<comment type="caution">
    <text evidence="1">The sequence shown here is derived from an EMBL/GenBank/DDBJ whole genome shotgun (WGS) entry which is preliminary data.</text>
</comment>